<evidence type="ECO:0000256" key="1">
    <source>
        <dbReference type="SAM" id="SignalP"/>
    </source>
</evidence>
<dbReference type="PANTHER" id="PTHR37490">
    <property type="entry name" value="EXPRESSED PROTEIN"/>
    <property type="match status" value="1"/>
</dbReference>
<proteinExistence type="predicted"/>
<feature type="signal peptide" evidence="1">
    <location>
        <begin position="1"/>
        <end position="26"/>
    </location>
</feature>
<sequence length="460" mass="52111">MRQSISRAYNTILVLTLLSSPEAVNARSCSEKDKECRRMRSRLIHQCGSKQAKSRDCWSPFLVQFLEKRSKLQAKKANSSEAPLTTHSQQAPPATVIDFSSQNPSPPIRHELWQPIKLWRPGDDLPSTNTLGAFDGVCFLNQTSCDLPNGLIKVKATNGNDPFFQKCGAVVQLTSTQQVELSQRLTTDNSSSTAASSHGSTGHMRIDVVITVCENDISKWVLDARLDCAKFHFWVTVKCDHKFEMFSRLRKKGCVTVRKLPLSYGKDAIGHLHHIIQEYDRLQEVVVFLKGTKLYSIKYGIRDPVATLLAINGRCSGVVDLGRRYIYGDGKIRYNCPAPESKLLIGNDQLNQGVADGSCDNVTRVCNLFKRLTCSDQCLRWYTATKFMLGVSRTRIHRLDRDVYQWLYNVIADSSRHDDEVFALERVWHVLWGCWGYLKVEPPRSDDKLPVIPVYDCMDC</sequence>
<organism evidence="2">
    <name type="scientific">Pyramimonas obovata</name>
    <dbReference type="NCBI Taxonomy" id="1411642"/>
    <lineage>
        <taxon>Eukaryota</taxon>
        <taxon>Viridiplantae</taxon>
        <taxon>Chlorophyta</taxon>
        <taxon>Pyramimonadophyceae</taxon>
        <taxon>Pyramimonadales</taxon>
        <taxon>Pyramimonadaceae</taxon>
        <taxon>Pyramimonas</taxon>
        <taxon>Pyramimonas incertae sedis</taxon>
    </lineage>
</organism>
<dbReference type="Pfam" id="PF11913">
    <property type="entry name" value="DUF3431"/>
    <property type="match status" value="1"/>
</dbReference>
<accession>A0A7S0QWR3</accession>
<keyword evidence="1" id="KW-0732">Signal</keyword>
<dbReference type="EMBL" id="HBFA01006305">
    <property type="protein sequence ID" value="CAD8654030.1"/>
    <property type="molecule type" value="Transcribed_RNA"/>
</dbReference>
<protein>
    <submittedName>
        <fullName evidence="2">Uncharacterized protein</fullName>
    </submittedName>
</protein>
<dbReference type="PANTHER" id="PTHR37490:SF1">
    <property type="entry name" value="GLYCOSYLTRANSFERASE 2-LIKE DOMAIN-CONTAINING PROTEIN"/>
    <property type="match status" value="1"/>
</dbReference>
<name>A0A7S0QWR3_9CHLO</name>
<evidence type="ECO:0000313" key="2">
    <source>
        <dbReference type="EMBL" id="CAD8654030.1"/>
    </source>
</evidence>
<feature type="chain" id="PRO_5031345836" evidence="1">
    <location>
        <begin position="27"/>
        <end position="460"/>
    </location>
</feature>
<reference evidence="2" key="1">
    <citation type="submission" date="2021-01" db="EMBL/GenBank/DDBJ databases">
        <authorList>
            <person name="Corre E."/>
            <person name="Pelletier E."/>
            <person name="Niang G."/>
            <person name="Scheremetjew M."/>
            <person name="Finn R."/>
            <person name="Kale V."/>
            <person name="Holt S."/>
            <person name="Cochrane G."/>
            <person name="Meng A."/>
            <person name="Brown T."/>
            <person name="Cohen L."/>
        </authorList>
    </citation>
    <scope>NUCLEOTIDE SEQUENCE</scope>
    <source>
        <strain evidence="2">CCMP722</strain>
    </source>
</reference>
<dbReference type="AlphaFoldDB" id="A0A7S0QWR3"/>
<dbReference type="InterPro" id="IPR021838">
    <property type="entry name" value="DUF3431"/>
</dbReference>
<gene>
    <name evidence="2" type="ORF">POBO1169_LOCUS3262</name>
</gene>